<dbReference type="InterPro" id="IPR029000">
    <property type="entry name" value="Cyclophilin-like_dom_sf"/>
</dbReference>
<evidence type="ECO:0000256" key="2">
    <source>
        <dbReference type="SAM" id="MobiDB-lite"/>
    </source>
</evidence>
<dbReference type="PANTHER" id="PTHR11071">
    <property type="entry name" value="PEPTIDYL-PROLYL CIS-TRANS ISOMERASE"/>
    <property type="match status" value="1"/>
</dbReference>
<evidence type="ECO:0000313" key="4">
    <source>
        <dbReference type="EMBL" id="KAK2655070.1"/>
    </source>
</evidence>
<dbReference type="SUPFAM" id="SSF50891">
    <property type="entry name" value="Cyclophilin-like"/>
    <property type="match status" value="1"/>
</dbReference>
<protein>
    <recommendedName>
        <fullName evidence="3">PPIase cyclophilin-type domain-containing protein</fullName>
    </recommendedName>
</protein>
<proteinExistence type="inferred from homology"/>
<sequence>MKVEDLSSGRKASKEKKKLRVLVNESDEDDHGEAMEEGAASLMRSNSRNQYQPSSRKQTPKTSVLYNIPDLYSAIVEVIKQRDSQFHDTSRHKKFEVESEKEKVFSEASLEKVVDYLVVSEKFDGCWLPVVYEKFDGDTTIEENVETLSEKVPGEAFWEDYPEYDPLSFCLDNDTPDYVLSSQHTLNLDGLWSRVFFDLSIGEHPAGRIVMELFTNSTLITTKNFQALYTGEKGISTVGKPLYCKVLTFPYVVPGYIVYEEDITHENGTVGESIYGPSFSNDNLV</sequence>
<dbReference type="InterPro" id="IPR002130">
    <property type="entry name" value="Cyclophilin-type_PPIase_dom"/>
</dbReference>
<feature type="compositionally biased region" description="Basic residues" evidence="2">
    <location>
        <begin position="11"/>
        <end position="20"/>
    </location>
</feature>
<evidence type="ECO:0000256" key="1">
    <source>
        <dbReference type="ARBA" id="ARBA00007365"/>
    </source>
</evidence>
<dbReference type="Gene3D" id="2.40.100.10">
    <property type="entry name" value="Cyclophilin-like"/>
    <property type="match status" value="1"/>
</dbReference>
<organism evidence="4 5">
    <name type="scientific">Dipteronia dyeriana</name>
    <dbReference type="NCBI Taxonomy" id="168575"/>
    <lineage>
        <taxon>Eukaryota</taxon>
        <taxon>Viridiplantae</taxon>
        <taxon>Streptophyta</taxon>
        <taxon>Embryophyta</taxon>
        <taxon>Tracheophyta</taxon>
        <taxon>Spermatophyta</taxon>
        <taxon>Magnoliopsida</taxon>
        <taxon>eudicotyledons</taxon>
        <taxon>Gunneridae</taxon>
        <taxon>Pentapetalae</taxon>
        <taxon>rosids</taxon>
        <taxon>malvids</taxon>
        <taxon>Sapindales</taxon>
        <taxon>Sapindaceae</taxon>
        <taxon>Hippocastanoideae</taxon>
        <taxon>Acereae</taxon>
        <taxon>Dipteronia</taxon>
    </lineage>
</organism>
<dbReference type="GO" id="GO:0006457">
    <property type="term" value="P:protein folding"/>
    <property type="evidence" value="ECO:0007669"/>
    <property type="project" value="TreeGrafter"/>
</dbReference>
<feature type="domain" description="PPIase cyclophilin-type" evidence="3">
    <location>
        <begin position="196"/>
        <end position="285"/>
    </location>
</feature>
<evidence type="ECO:0000313" key="5">
    <source>
        <dbReference type="Proteomes" id="UP001280121"/>
    </source>
</evidence>
<dbReference type="PANTHER" id="PTHR11071:SF561">
    <property type="entry name" value="PEPTIDYL-PROLYL CIS-TRANS ISOMERASE D-RELATED"/>
    <property type="match status" value="1"/>
</dbReference>
<accession>A0AAD9X972</accession>
<name>A0AAD9X972_9ROSI</name>
<dbReference type="AlphaFoldDB" id="A0AAD9X972"/>
<feature type="compositionally biased region" description="Polar residues" evidence="2">
    <location>
        <begin position="43"/>
        <end position="62"/>
    </location>
</feature>
<gene>
    <name evidence="4" type="ORF">Ddye_008122</name>
</gene>
<reference evidence="4" key="1">
    <citation type="journal article" date="2023" name="Plant J.">
        <title>Genome sequences and population genomics provide insights into the demographic history, inbreeding, and mutation load of two 'living fossil' tree species of Dipteronia.</title>
        <authorList>
            <person name="Feng Y."/>
            <person name="Comes H.P."/>
            <person name="Chen J."/>
            <person name="Zhu S."/>
            <person name="Lu R."/>
            <person name="Zhang X."/>
            <person name="Li P."/>
            <person name="Qiu J."/>
            <person name="Olsen K.M."/>
            <person name="Qiu Y."/>
        </authorList>
    </citation>
    <scope>NUCLEOTIDE SEQUENCE</scope>
    <source>
        <strain evidence="4">KIB01</strain>
    </source>
</reference>
<dbReference type="EMBL" id="JANJYI010000003">
    <property type="protein sequence ID" value="KAK2655070.1"/>
    <property type="molecule type" value="Genomic_DNA"/>
</dbReference>
<dbReference type="GO" id="GO:0005737">
    <property type="term" value="C:cytoplasm"/>
    <property type="evidence" value="ECO:0007669"/>
    <property type="project" value="TreeGrafter"/>
</dbReference>
<dbReference type="GO" id="GO:0003755">
    <property type="term" value="F:peptidyl-prolyl cis-trans isomerase activity"/>
    <property type="evidence" value="ECO:0007669"/>
    <property type="project" value="InterPro"/>
</dbReference>
<dbReference type="GO" id="GO:0016018">
    <property type="term" value="F:cyclosporin A binding"/>
    <property type="evidence" value="ECO:0007669"/>
    <property type="project" value="TreeGrafter"/>
</dbReference>
<dbReference type="PROSITE" id="PS50072">
    <property type="entry name" value="CSA_PPIASE_2"/>
    <property type="match status" value="1"/>
</dbReference>
<comment type="caution">
    <text evidence="4">The sequence shown here is derived from an EMBL/GenBank/DDBJ whole genome shotgun (WGS) entry which is preliminary data.</text>
</comment>
<dbReference type="Proteomes" id="UP001280121">
    <property type="component" value="Unassembled WGS sequence"/>
</dbReference>
<comment type="similarity">
    <text evidence="1">Belongs to the cyclophilin-type PPIase family.</text>
</comment>
<evidence type="ECO:0000259" key="3">
    <source>
        <dbReference type="PROSITE" id="PS50072"/>
    </source>
</evidence>
<feature type="region of interest" description="Disordered" evidence="2">
    <location>
        <begin position="1"/>
        <end position="62"/>
    </location>
</feature>
<keyword evidence="5" id="KW-1185">Reference proteome</keyword>